<organism evidence="2 3">
    <name type="scientific">Micromonospora pattaloongensis</name>
    <dbReference type="NCBI Taxonomy" id="405436"/>
    <lineage>
        <taxon>Bacteria</taxon>
        <taxon>Bacillati</taxon>
        <taxon>Actinomycetota</taxon>
        <taxon>Actinomycetes</taxon>
        <taxon>Micromonosporales</taxon>
        <taxon>Micromonosporaceae</taxon>
        <taxon>Micromonospora</taxon>
    </lineage>
</organism>
<gene>
    <name evidence="2" type="ORF">SAMN05444365_101839</name>
</gene>
<accession>A0A1H3HJC9</accession>
<name>A0A1H3HJC9_9ACTN</name>
<evidence type="ECO:0000313" key="3">
    <source>
        <dbReference type="Proteomes" id="UP000242415"/>
    </source>
</evidence>
<protein>
    <recommendedName>
        <fullName evidence="4">DUF1440 domain-containing protein</fullName>
    </recommendedName>
</protein>
<feature type="transmembrane region" description="Helical" evidence="1">
    <location>
        <begin position="89"/>
        <end position="108"/>
    </location>
</feature>
<keyword evidence="1" id="KW-1133">Transmembrane helix</keyword>
<dbReference type="EMBL" id="FNPH01000001">
    <property type="protein sequence ID" value="SDY14908.1"/>
    <property type="molecule type" value="Genomic_DNA"/>
</dbReference>
<keyword evidence="3" id="KW-1185">Reference proteome</keyword>
<dbReference type="STRING" id="405436.SAMN05444365_101839"/>
<keyword evidence="1" id="KW-0812">Transmembrane</keyword>
<evidence type="ECO:0008006" key="4">
    <source>
        <dbReference type="Google" id="ProtNLM"/>
    </source>
</evidence>
<reference evidence="3" key="1">
    <citation type="submission" date="2016-10" db="EMBL/GenBank/DDBJ databases">
        <authorList>
            <person name="Varghese N."/>
            <person name="Submissions S."/>
        </authorList>
    </citation>
    <scope>NUCLEOTIDE SEQUENCE [LARGE SCALE GENOMIC DNA]</scope>
    <source>
        <strain evidence="3">DSM 45245</strain>
    </source>
</reference>
<feature type="transmembrane region" description="Helical" evidence="1">
    <location>
        <begin position="65"/>
        <end position="82"/>
    </location>
</feature>
<dbReference type="Proteomes" id="UP000242415">
    <property type="component" value="Unassembled WGS sequence"/>
</dbReference>
<keyword evidence="1" id="KW-0472">Membrane</keyword>
<evidence type="ECO:0000256" key="1">
    <source>
        <dbReference type="SAM" id="Phobius"/>
    </source>
</evidence>
<sequence>MVDGIVAGAVGTLAIDAATYLDMTVRARPPSSTSQQSVAKLAEVTELDLGPEQQASNRRSGLGPLLGYGIGLTTSVAFALLTKGRRVPLPVAAVLLGAAAMVAANTPLTALGVTNPRRWSRNDWLSDIGPHLAYGLASAATWNRLSSRR</sequence>
<evidence type="ECO:0000313" key="2">
    <source>
        <dbReference type="EMBL" id="SDY14908.1"/>
    </source>
</evidence>
<dbReference type="AlphaFoldDB" id="A0A1H3HJC9"/>
<proteinExistence type="predicted"/>